<dbReference type="Gene3D" id="3.40.630.30">
    <property type="match status" value="1"/>
</dbReference>
<dbReference type="Pfam" id="PF13527">
    <property type="entry name" value="Acetyltransf_9"/>
    <property type="match status" value="1"/>
</dbReference>
<dbReference type="EMBL" id="CP043732">
    <property type="protein sequence ID" value="QMU97628.1"/>
    <property type="molecule type" value="Genomic_DNA"/>
</dbReference>
<dbReference type="SUPFAM" id="SSF55729">
    <property type="entry name" value="Acyl-CoA N-acyltransferases (Nat)"/>
    <property type="match status" value="1"/>
</dbReference>
<dbReference type="Proteomes" id="UP000515708">
    <property type="component" value="Chromosome"/>
</dbReference>
<dbReference type="GO" id="GO:0016747">
    <property type="term" value="F:acyltransferase activity, transferring groups other than amino-acyl groups"/>
    <property type="evidence" value="ECO:0007669"/>
    <property type="project" value="InterPro"/>
</dbReference>
<evidence type="ECO:0000313" key="3">
    <source>
        <dbReference type="Proteomes" id="UP000515708"/>
    </source>
</evidence>
<sequence length="182" mass="20095">MSPLIRVVPHSELTFDDVTRVRRLFDGEYAQDFGMWHPEQPYGYAPHDVHVMACAGDVIVGHVGWARREITVGERIVVVAGVGGVLVSESARGVRLGERLMSRAVESMRLAGGIDFGYLGCREEVVPFYESCGWTRVFAAERSIDRAGLPVADPPGQPLLVFPLSASMEWPDGEIDLRGRAW</sequence>
<keyword evidence="2" id="KW-0808">Transferase</keyword>
<dbReference type="RefSeq" id="WP_182252624.1">
    <property type="nucleotide sequence ID" value="NZ_CP043732.1"/>
</dbReference>
<name>A0A7D8AM69_9MICO</name>
<dbReference type="InterPro" id="IPR000182">
    <property type="entry name" value="GNAT_dom"/>
</dbReference>
<reference evidence="2 3" key="1">
    <citation type="journal article" date="2020" name="Front. Microbiol.">
        <title>Design of Bacterial Strain-Specific qPCR Assays Using NGS Data and Publicly Available Resources and Its Application to Track Biocontrol Strains.</title>
        <authorList>
            <person name="Hernandez I."/>
            <person name="Sant C."/>
            <person name="Martinez R."/>
            <person name="Fernandez C."/>
        </authorList>
    </citation>
    <scope>NUCLEOTIDE SEQUENCE [LARGE SCALE GENOMIC DNA]</scope>
    <source>
        <strain evidence="2 3">B24</strain>
    </source>
</reference>
<accession>A0A7D8AM69</accession>
<dbReference type="AlphaFoldDB" id="A0A7D8AM69"/>
<protein>
    <submittedName>
        <fullName evidence="2">GNAT family N-acetyltransferase</fullName>
    </submittedName>
</protein>
<feature type="domain" description="N-acetyltransferase" evidence="1">
    <location>
        <begin position="5"/>
        <end position="156"/>
    </location>
</feature>
<organism evidence="2 3">
    <name type="scientific">Microbacterium esteraromaticum</name>
    <dbReference type="NCBI Taxonomy" id="57043"/>
    <lineage>
        <taxon>Bacteria</taxon>
        <taxon>Bacillati</taxon>
        <taxon>Actinomycetota</taxon>
        <taxon>Actinomycetes</taxon>
        <taxon>Micrococcales</taxon>
        <taxon>Microbacteriaceae</taxon>
        <taxon>Microbacterium</taxon>
    </lineage>
</organism>
<dbReference type="InterPro" id="IPR016181">
    <property type="entry name" value="Acyl_CoA_acyltransferase"/>
</dbReference>
<evidence type="ECO:0000259" key="1">
    <source>
        <dbReference type="PROSITE" id="PS51186"/>
    </source>
</evidence>
<proteinExistence type="predicted"/>
<dbReference type="PROSITE" id="PS51186">
    <property type="entry name" value="GNAT"/>
    <property type="match status" value="1"/>
</dbReference>
<gene>
    <name evidence="2" type="ORF">FVO59_10665</name>
</gene>
<evidence type="ECO:0000313" key="2">
    <source>
        <dbReference type="EMBL" id="QMU97628.1"/>
    </source>
</evidence>